<dbReference type="Pfam" id="PF00589">
    <property type="entry name" value="Phage_integrase"/>
    <property type="match status" value="1"/>
</dbReference>
<gene>
    <name evidence="5" type="ORF">D8856_04115</name>
</gene>
<evidence type="ECO:0000256" key="1">
    <source>
        <dbReference type="ARBA" id="ARBA00008857"/>
    </source>
</evidence>
<sequence length="383" mass="44749">MASTKYTGVSKDKSTGKYMYYFKAGVDLATGKPYQERRRGYDTAKEAFEARTQAMNKVHKKGTLKHTQMNFEQFLEIIFKPNFYASTRQGIEDKNEVIFRELVKFFGKKKPRAITPVDVTMYKKYVVENYANSYAKRKMGLLNQILRSAKDHGLIFGDVPTEKVGTILTEKQNVEFWTKEEFEKVISCLNKDSYTEHFVFTFLWLYYFTGMRVNEATALYWEDVDFERKTLSIRYNLQYVNRNNWERSDKLKTDSSKRIIGLDDNTLSVLKDWQMRQAELAEIDFIISLDGSPYSKRSIRDQILKVAKRAGVKYIQPKGLRHSHASLLINEYNVNALYIQKRLGHADVKTTLSVYSHLYPNADTEITSKLETLFTDFIPHNDL</sequence>
<protein>
    <submittedName>
        <fullName evidence="5">Site-specific tyrosine recombinase XerC</fullName>
    </submittedName>
</protein>
<accession>A0A428CKB2</accession>
<dbReference type="Proteomes" id="UP000272928">
    <property type="component" value="Unassembled WGS sequence"/>
</dbReference>
<dbReference type="GO" id="GO:0015074">
    <property type="term" value="P:DNA integration"/>
    <property type="evidence" value="ECO:0007669"/>
    <property type="project" value="InterPro"/>
</dbReference>
<dbReference type="RefSeq" id="WP_125827667.1">
    <property type="nucleotide sequence ID" value="NZ_RJNQ01000006.1"/>
</dbReference>
<dbReference type="EMBL" id="RJNQ01000006">
    <property type="protein sequence ID" value="RSI78450.1"/>
    <property type="molecule type" value="Genomic_DNA"/>
</dbReference>
<dbReference type="GO" id="GO:0006310">
    <property type="term" value="P:DNA recombination"/>
    <property type="evidence" value="ECO:0007669"/>
    <property type="project" value="UniProtKB-KW"/>
</dbReference>
<dbReference type="AlphaFoldDB" id="A0A428CKB2"/>
<organism evidence="5 6">
    <name type="scientific">Streptococcus mitis</name>
    <dbReference type="NCBI Taxonomy" id="28037"/>
    <lineage>
        <taxon>Bacteria</taxon>
        <taxon>Bacillati</taxon>
        <taxon>Bacillota</taxon>
        <taxon>Bacilli</taxon>
        <taxon>Lactobacillales</taxon>
        <taxon>Streptococcaceae</taxon>
        <taxon>Streptococcus</taxon>
        <taxon>Streptococcus mitis group</taxon>
    </lineage>
</organism>
<proteinExistence type="inferred from homology"/>
<comment type="caution">
    <text evidence="5">The sequence shown here is derived from an EMBL/GenBank/DDBJ whole genome shotgun (WGS) entry which is preliminary data.</text>
</comment>
<evidence type="ECO:0000313" key="5">
    <source>
        <dbReference type="EMBL" id="RSI78450.1"/>
    </source>
</evidence>
<dbReference type="CDD" id="cd01189">
    <property type="entry name" value="INT_ICEBs1_C_like"/>
    <property type="match status" value="1"/>
</dbReference>
<evidence type="ECO:0000256" key="3">
    <source>
        <dbReference type="ARBA" id="ARBA00023172"/>
    </source>
</evidence>
<dbReference type="InterPro" id="IPR002104">
    <property type="entry name" value="Integrase_catalytic"/>
</dbReference>
<feature type="domain" description="Tyr recombinase" evidence="4">
    <location>
        <begin position="172"/>
        <end position="368"/>
    </location>
</feature>
<dbReference type="InterPro" id="IPR010998">
    <property type="entry name" value="Integrase_recombinase_N"/>
</dbReference>
<dbReference type="GO" id="GO:0003677">
    <property type="term" value="F:DNA binding"/>
    <property type="evidence" value="ECO:0007669"/>
    <property type="project" value="UniProtKB-KW"/>
</dbReference>
<dbReference type="PROSITE" id="PS51898">
    <property type="entry name" value="TYR_RECOMBINASE"/>
    <property type="match status" value="1"/>
</dbReference>
<dbReference type="SUPFAM" id="SSF56349">
    <property type="entry name" value="DNA breaking-rejoining enzymes"/>
    <property type="match status" value="1"/>
</dbReference>
<dbReference type="PANTHER" id="PTHR30349:SF64">
    <property type="entry name" value="PROPHAGE INTEGRASE INTD-RELATED"/>
    <property type="match status" value="1"/>
</dbReference>
<evidence type="ECO:0000313" key="6">
    <source>
        <dbReference type="Proteomes" id="UP000272928"/>
    </source>
</evidence>
<dbReference type="Gene3D" id="1.10.150.130">
    <property type="match status" value="1"/>
</dbReference>
<keyword evidence="2" id="KW-0238">DNA-binding</keyword>
<dbReference type="Gene3D" id="1.10.443.10">
    <property type="entry name" value="Intergrase catalytic core"/>
    <property type="match status" value="1"/>
</dbReference>
<name>A0A428CKB2_STRMT</name>
<keyword evidence="3" id="KW-0233">DNA recombination</keyword>
<dbReference type="InterPro" id="IPR011010">
    <property type="entry name" value="DNA_brk_join_enz"/>
</dbReference>
<evidence type="ECO:0000259" key="4">
    <source>
        <dbReference type="PROSITE" id="PS51898"/>
    </source>
</evidence>
<dbReference type="InterPro" id="IPR013762">
    <property type="entry name" value="Integrase-like_cat_sf"/>
</dbReference>
<dbReference type="InterPro" id="IPR050090">
    <property type="entry name" value="Tyrosine_recombinase_XerCD"/>
</dbReference>
<reference evidence="5 6" key="1">
    <citation type="submission" date="2018-11" db="EMBL/GenBank/DDBJ databases">
        <title>Species Designations Belie Phenotypic and Genotypic Heterogeneity in Oral Streptococci.</title>
        <authorList>
            <person name="Velsko I."/>
        </authorList>
    </citation>
    <scope>NUCLEOTIDE SEQUENCE [LARGE SCALE GENOMIC DNA]</scope>
    <source>
        <strain evidence="5 6">BCA16</strain>
    </source>
</reference>
<dbReference type="PANTHER" id="PTHR30349">
    <property type="entry name" value="PHAGE INTEGRASE-RELATED"/>
    <property type="match status" value="1"/>
</dbReference>
<comment type="similarity">
    <text evidence="1">Belongs to the 'phage' integrase family.</text>
</comment>
<evidence type="ECO:0000256" key="2">
    <source>
        <dbReference type="ARBA" id="ARBA00023125"/>
    </source>
</evidence>